<proteinExistence type="inferred from homology"/>
<feature type="transmembrane region" description="Helical" evidence="8">
    <location>
        <begin position="410"/>
        <end position="429"/>
    </location>
</feature>
<feature type="transmembrane region" description="Helical" evidence="8">
    <location>
        <begin position="243"/>
        <end position="262"/>
    </location>
</feature>
<feature type="transmembrane region" description="Helical" evidence="8">
    <location>
        <begin position="35"/>
        <end position="59"/>
    </location>
</feature>
<dbReference type="InterPro" id="IPR003918">
    <property type="entry name" value="NADH_UbQ_OxRdtase"/>
</dbReference>
<evidence type="ECO:0000256" key="8">
    <source>
        <dbReference type="SAM" id="Phobius"/>
    </source>
</evidence>
<evidence type="ECO:0000256" key="1">
    <source>
        <dbReference type="ARBA" id="ARBA00004651"/>
    </source>
</evidence>
<feature type="transmembrane region" description="Helical" evidence="8">
    <location>
        <begin position="132"/>
        <end position="150"/>
    </location>
</feature>
<keyword evidence="4 7" id="KW-0812">Transmembrane</keyword>
<evidence type="ECO:0000256" key="3">
    <source>
        <dbReference type="ARBA" id="ARBA00022475"/>
    </source>
</evidence>
<evidence type="ECO:0000313" key="10">
    <source>
        <dbReference type="EMBL" id="MFC4726750.1"/>
    </source>
</evidence>
<dbReference type="PANTHER" id="PTHR42703">
    <property type="entry name" value="NADH DEHYDROGENASE"/>
    <property type="match status" value="1"/>
</dbReference>
<keyword evidence="11" id="KW-1185">Reference proteome</keyword>
<feature type="transmembrane region" description="Helical" evidence="8">
    <location>
        <begin position="274"/>
        <end position="294"/>
    </location>
</feature>
<dbReference type="InterPro" id="IPR050586">
    <property type="entry name" value="CPA3_Na-H_Antiporter_D"/>
</dbReference>
<name>A0ABV9NG98_9GAMM</name>
<sequence length="515" mass="53449">MTAHLPVFPVLGPLLLAGVLLLVERSDIRVRRWLGLAGCVAWIAVAAALVAEAATGSVSVYLLGDWPARLGIALAVDRLSALMVLTTALLALPCLLYAADGWDARAPYFHAFFQLQLAGLFGAFLTADLFNLFVFFELLLIASYGIMLSGGRGTRMAAGMQYVAFNVGVSVLFLIAVGLLYGLTGTLNMAEMAARVAVAAEGNLGTIRAAAGVLLVVFCAKAALLPLYLWLPDTYARAPAAAAALFAVMTKLGIYCVLRVYTAVFGAEPVADVAWPWVMPLAIALLFLAALGTLASRSLRHMAAHLVLVSAATLFIAFALVTPASIAAGLYYLVHSALAGGALFLLADAVLRQRPRLGDALTAGEAVRQPMLLGVGFILIAVALVGLPPLPGFVGKLTLLAATPGAGGPTGWIFAAVLISSLAVMVAMARSGSQLFWKRDAAVEVAETPDAADAAPARGVHVAAVALLVAMNLALSVAAEPVLTYTRAAGEQLLAPQPYLDGVRGALPQREGGDE</sequence>
<gene>
    <name evidence="10" type="ORF">ACFO3Q_00970</name>
</gene>
<feature type="transmembrane region" description="Helical" evidence="8">
    <location>
        <begin position="162"/>
        <end position="183"/>
    </location>
</feature>
<feature type="domain" description="NADH:quinone oxidoreductase/Mrp antiporter transmembrane" evidence="9">
    <location>
        <begin position="128"/>
        <end position="415"/>
    </location>
</feature>
<dbReference type="InterPro" id="IPR001750">
    <property type="entry name" value="ND/Mrp_TM"/>
</dbReference>
<feature type="transmembrane region" description="Helical" evidence="8">
    <location>
        <begin position="6"/>
        <end position="23"/>
    </location>
</feature>
<evidence type="ECO:0000259" key="9">
    <source>
        <dbReference type="Pfam" id="PF00361"/>
    </source>
</evidence>
<evidence type="ECO:0000256" key="7">
    <source>
        <dbReference type="RuleBase" id="RU000320"/>
    </source>
</evidence>
<dbReference type="NCBIfam" id="NF009309">
    <property type="entry name" value="PRK12666.1"/>
    <property type="match status" value="1"/>
</dbReference>
<comment type="similarity">
    <text evidence="2">Belongs to the CPA3 antiporters (TC 2.A.63) subunit D family.</text>
</comment>
<keyword evidence="3" id="KW-1003">Cell membrane</keyword>
<feature type="transmembrane region" description="Helical" evidence="8">
    <location>
        <begin position="79"/>
        <end position="99"/>
    </location>
</feature>
<dbReference type="PANTHER" id="PTHR42703:SF1">
    <property type="entry name" value="NA(+)_H(+) ANTIPORTER SUBUNIT D1"/>
    <property type="match status" value="1"/>
</dbReference>
<keyword evidence="6 8" id="KW-0472">Membrane</keyword>
<organism evidence="10 11">
    <name type="scientific">Coralloluteibacterium thermophilum</name>
    <dbReference type="NCBI Taxonomy" id="2707049"/>
    <lineage>
        <taxon>Bacteria</taxon>
        <taxon>Pseudomonadati</taxon>
        <taxon>Pseudomonadota</taxon>
        <taxon>Gammaproteobacteria</taxon>
        <taxon>Lysobacterales</taxon>
        <taxon>Lysobacteraceae</taxon>
        <taxon>Coralloluteibacterium</taxon>
    </lineage>
</organism>
<evidence type="ECO:0000256" key="2">
    <source>
        <dbReference type="ARBA" id="ARBA00005346"/>
    </source>
</evidence>
<dbReference type="EMBL" id="JBHSGG010000002">
    <property type="protein sequence ID" value="MFC4726750.1"/>
    <property type="molecule type" value="Genomic_DNA"/>
</dbReference>
<evidence type="ECO:0000256" key="5">
    <source>
        <dbReference type="ARBA" id="ARBA00022989"/>
    </source>
</evidence>
<comment type="caution">
    <text evidence="10">The sequence shown here is derived from an EMBL/GenBank/DDBJ whole genome shotgun (WGS) entry which is preliminary data.</text>
</comment>
<feature type="transmembrane region" description="Helical" evidence="8">
    <location>
        <begin position="209"/>
        <end position="231"/>
    </location>
</feature>
<feature type="transmembrane region" description="Helical" evidence="8">
    <location>
        <begin position="106"/>
        <end position="126"/>
    </location>
</feature>
<evidence type="ECO:0000256" key="6">
    <source>
        <dbReference type="ARBA" id="ARBA00023136"/>
    </source>
</evidence>
<protein>
    <submittedName>
        <fullName evidence="10">Monovalent cation/H+ antiporter subunit D</fullName>
    </submittedName>
</protein>
<dbReference type="Pfam" id="PF00361">
    <property type="entry name" value="Proton_antipo_M"/>
    <property type="match status" value="1"/>
</dbReference>
<dbReference type="Proteomes" id="UP001595892">
    <property type="component" value="Unassembled WGS sequence"/>
</dbReference>
<accession>A0ABV9NG98</accession>
<evidence type="ECO:0000256" key="4">
    <source>
        <dbReference type="ARBA" id="ARBA00022692"/>
    </source>
</evidence>
<reference evidence="11" key="1">
    <citation type="journal article" date="2019" name="Int. J. Syst. Evol. Microbiol.">
        <title>The Global Catalogue of Microorganisms (GCM) 10K type strain sequencing project: providing services to taxonomists for standard genome sequencing and annotation.</title>
        <authorList>
            <consortium name="The Broad Institute Genomics Platform"/>
            <consortium name="The Broad Institute Genome Sequencing Center for Infectious Disease"/>
            <person name="Wu L."/>
            <person name="Ma J."/>
        </authorList>
    </citation>
    <scope>NUCLEOTIDE SEQUENCE [LARGE SCALE GENOMIC DNA]</scope>
    <source>
        <strain evidence="11">CGMCC 1.13574</strain>
    </source>
</reference>
<feature type="transmembrane region" description="Helical" evidence="8">
    <location>
        <begin position="306"/>
        <end position="326"/>
    </location>
</feature>
<comment type="subcellular location">
    <subcellularLocation>
        <location evidence="1">Cell membrane</location>
        <topology evidence="1">Multi-pass membrane protein</topology>
    </subcellularLocation>
    <subcellularLocation>
        <location evidence="7">Membrane</location>
        <topology evidence="7">Multi-pass membrane protein</topology>
    </subcellularLocation>
</comment>
<dbReference type="PRINTS" id="PR01437">
    <property type="entry name" value="NUOXDRDTASE4"/>
</dbReference>
<keyword evidence="5 8" id="KW-1133">Transmembrane helix</keyword>
<feature type="transmembrane region" description="Helical" evidence="8">
    <location>
        <begin position="371"/>
        <end position="390"/>
    </location>
</feature>
<feature type="transmembrane region" description="Helical" evidence="8">
    <location>
        <begin position="332"/>
        <end position="351"/>
    </location>
</feature>
<dbReference type="RefSeq" id="WP_377002688.1">
    <property type="nucleotide sequence ID" value="NZ_JBHSGG010000002.1"/>
</dbReference>
<evidence type="ECO:0000313" key="11">
    <source>
        <dbReference type="Proteomes" id="UP001595892"/>
    </source>
</evidence>